<comment type="caution">
    <text evidence="1">The sequence shown here is derived from an EMBL/GenBank/DDBJ whole genome shotgun (WGS) entry which is preliminary data.</text>
</comment>
<evidence type="ECO:0000313" key="2">
    <source>
        <dbReference type="Proteomes" id="UP001569151"/>
    </source>
</evidence>
<protein>
    <submittedName>
        <fullName evidence="1">DUF2607 family protein</fullName>
    </submittedName>
</protein>
<sequence length="96" mass="10763">MLQCRLTTYRINALALSAIALVLWLNFAFIDHQYELSSTHHQDHHCQLFASGLHGASNHTPTVALPTIGEQFEVSSEYCFNEVVTFAYLARSPPLS</sequence>
<dbReference type="EMBL" id="JBGOOS010000023">
    <property type="protein sequence ID" value="MEZ8210148.1"/>
    <property type="molecule type" value="Genomic_DNA"/>
</dbReference>
<reference evidence="1 2" key="1">
    <citation type="submission" date="2024-06" db="EMBL/GenBank/DDBJ databases">
        <authorList>
            <person name="Steensen K."/>
            <person name="Seneca J."/>
            <person name="Bartlau N."/>
            <person name="Yu A.X."/>
            <person name="Polz M.F."/>
        </authorList>
    </citation>
    <scope>NUCLEOTIDE SEQUENCE [LARGE SCALE GENOMIC DNA]</scope>
    <source>
        <strain evidence="1 2">1F146</strain>
    </source>
</reference>
<name>A0ABV4MKP8_9VIBR</name>
<organism evidence="1 2">
    <name type="scientific">Vibrio bivalvicida</name>
    <dbReference type="NCBI Taxonomy" id="1276888"/>
    <lineage>
        <taxon>Bacteria</taxon>
        <taxon>Pseudomonadati</taxon>
        <taxon>Pseudomonadota</taxon>
        <taxon>Gammaproteobacteria</taxon>
        <taxon>Vibrionales</taxon>
        <taxon>Vibrionaceae</taxon>
        <taxon>Vibrio</taxon>
        <taxon>Vibrio oreintalis group</taxon>
    </lineage>
</organism>
<dbReference type="Pfam" id="PF10795">
    <property type="entry name" value="DUF2607"/>
    <property type="match status" value="1"/>
</dbReference>
<keyword evidence="2" id="KW-1185">Reference proteome</keyword>
<proteinExistence type="predicted"/>
<dbReference type="RefSeq" id="WP_371719509.1">
    <property type="nucleotide sequence ID" value="NZ_JBGOOF010000024.1"/>
</dbReference>
<dbReference type="Proteomes" id="UP001569151">
    <property type="component" value="Unassembled WGS sequence"/>
</dbReference>
<dbReference type="InterPro" id="IPR019731">
    <property type="entry name" value="DUF2607"/>
</dbReference>
<accession>A0ABV4MKP8</accession>
<evidence type="ECO:0000313" key="1">
    <source>
        <dbReference type="EMBL" id="MEZ8210148.1"/>
    </source>
</evidence>
<gene>
    <name evidence="1" type="ORF">ACED39_15320</name>
</gene>